<comment type="similarity">
    <text evidence="1">Belongs to the ustYa family.</text>
</comment>
<accession>A0A2J6RPX8</accession>
<evidence type="ECO:0000313" key="2">
    <source>
        <dbReference type="EMBL" id="PMD40559.1"/>
    </source>
</evidence>
<dbReference type="Proteomes" id="UP000235786">
    <property type="component" value="Unassembled WGS sequence"/>
</dbReference>
<dbReference type="InterPro" id="IPR021765">
    <property type="entry name" value="UstYa-like"/>
</dbReference>
<dbReference type="GO" id="GO:0043386">
    <property type="term" value="P:mycotoxin biosynthetic process"/>
    <property type="evidence" value="ECO:0007669"/>
    <property type="project" value="InterPro"/>
</dbReference>
<keyword evidence="3" id="KW-1185">Reference proteome</keyword>
<dbReference type="OrthoDB" id="3687641at2759"/>
<dbReference type="STRING" id="1149755.A0A2J6RPX8"/>
<dbReference type="PANTHER" id="PTHR33365:SF13">
    <property type="entry name" value="TAT PATHWAY SIGNAL SEQUENCE"/>
    <property type="match status" value="1"/>
</dbReference>
<reference evidence="2" key="1">
    <citation type="submission" date="2016-04" db="EMBL/GenBank/DDBJ databases">
        <title>A degradative enzymes factory behind the ericoid mycorrhizal symbiosis.</title>
        <authorList>
            <consortium name="DOE Joint Genome Institute"/>
            <person name="Martino E."/>
            <person name="Morin E."/>
            <person name="Grelet G."/>
            <person name="Kuo A."/>
            <person name="Kohler A."/>
            <person name="Daghino S."/>
            <person name="Barry K."/>
            <person name="Choi C."/>
            <person name="Cichocki N."/>
            <person name="Clum A."/>
            <person name="Copeland A."/>
            <person name="Hainaut M."/>
            <person name="Haridas S."/>
            <person name="Labutti K."/>
            <person name="Lindquist E."/>
            <person name="Lipzen A."/>
            <person name="Khouja H.-R."/>
            <person name="Murat C."/>
            <person name="Ohm R."/>
            <person name="Olson A."/>
            <person name="Spatafora J."/>
            <person name="Veneault-Fourrey C."/>
            <person name="Henrissat B."/>
            <person name="Grigoriev I."/>
            <person name="Martin F."/>
            <person name="Perotto S."/>
        </authorList>
    </citation>
    <scope>NUCLEOTIDE SEQUENCE [LARGE SCALE GENOMIC DNA]</scope>
    <source>
        <strain evidence="2">F</strain>
    </source>
</reference>
<dbReference type="EMBL" id="KZ613945">
    <property type="protein sequence ID" value="PMD40559.1"/>
    <property type="molecule type" value="Genomic_DNA"/>
</dbReference>
<evidence type="ECO:0000256" key="1">
    <source>
        <dbReference type="ARBA" id="ARBA00035112"/>
    </source>
</evidence>
<dbReference type="Pfam" id="PF11807">
    <property type="entry name" value="UstYa"/>
    <property type="match status" value="1"/>
</dbReference>
<dbReference type="AlphaFoldDB" id="A0A2J6RPX8"/>
<dbReference type="PANTHER" id="PTHR33365">
    <property type="entry name" value="YALI0B05434P"/>
    <property type="match status" value="1"/>
</dbReference>
<evidence type="ECO:0008006" key="4">
    <source>
        <dbReference type="Google" id="ProtNLM"/>
    </source>
</evidence>
<evidence type="ECO:0000313" key="3">
    <source>
        <dbReference type="Proteomes" id="UP000235786"/>
    </source>
</evidence>
<proteinExistence type="inferred from homology"/>
<protein>
    <recommendedName>
        <fullName evidence="4">Tat pathway signal sequence</fullName>
    </recommendedName>
</protein>
<name>A0A2J6RPX8_HYAVF</name>
<gene>
    <name evidence="2" type="ORF">L207DRAFT_544008</name>
</gene>
<sequence length="236" mass="27213">MFVIAICTSTISFWFGRKWESTSDPSSWVKEITNYSPILDDVPLAYTPTQFNGSLLKENIFRQPASPEVDAAWGTLGVNYRPLIIPSSLAQKSGLAPDQVKINQKYGGGYPANVEGLHHLHCLNLLRQSLWYNYEYYHNLGEGAFKNEEYIVKFHASHCLDIVRQQLMCTVDVEVLGQVWIHPEEPEAYVDFNTKHMCRDFEAVRSWAEERQMPEVVPEDWLQPPELGDRIYEEMP</sequence>
<organism evidence="2 3">
    <name type="scientific">Hyaloscypha variabilis (strain UAMH 11265 / GT02V1 / F)</name>
    <name type="common">Meliniomyces variabilis</name>
    <dbReference type="NCBI Taxonomy" id="1149755"/>
    <lineage>
        <taxon>Eukaryota</taxon>
        <taxon>Fungi</taxon>
        <taxon>Dikarya</taxon>
        <taxon>Ascomycota</taxon>
        <taxon>Pezizomycotina</taxon>
        <taxon>Leotiomycetes</taxon>
        <taxon>Helotiales</taxon>
        <taxon>Hyaloscyphaceae</taxon>
        <taxon>Hyaloscypha</taxon>
        <taxon>Hyaloscypha variabilis</taxon>
    </lineage>
</organism>